<reference evidence="1 2" key="1">
    <citation type="submission" date="2018-06" db="EMBL/GenBank/DDBJ databases">
        <authorList>
            <consortium name="Pathogen Informatics"/>
            <person name="Doyle S."/>
        </authorList>
    </citation>
    <scope>NUCLEOTIDE SEQUENCE [LARGE SCALE GENOMIC DNA]</scope>
    <source>
        <strain evidence="1 2">NCTC12123</strain>
    </source>
</reference>
<name>A0A376F333_ENTAS</name>
<sequence length="93" mass="10807">MTSLCDTETISNIVSMVNFCFCYEGEYESLTLVCYSRNDKGAYAPCFAILIKSFITLNISQFRFKGFQLVFNFSNHIHKRINLVFFTVVFNML</sequence>
<dbReference type="AlphaFoldDB" id="A0A376F333"/>
<protein>
    <submittedName>
        <fullName evidence="1">Uncharacterized protein</fullName>
    </submittedName>
</protein>
<proteinExistence type="predicted"/>
<evidence type="ECO:0000313" key="2">
    <source>
        <dbReference type="Proteomes" id="UP000255163"/>
    </source>
</evidence>
<evidence type="ECO:0000313" key="1">
    <source>
        <dbReference type="EMBL" id="STD17531.1"/>
    </source>
</evidence>
<gene>
    <name evidence="1" type="ORF">NCTC12123_00080</name>
</gene>
<dbReference type="Proteomes" id="UP000255163">
    <property type="component" value="Unassembled WGS sequence"/>
</dbReference>
<organism evidence="1 2">
    <name type="scientific">Enterobacter asburiae</name>
    <dbReference type="NCBI Taxonomy" id="61645"/>
    <lineage>
        <taxon>Bacteria</taxon>
        <taxon>Pseudomonadati</taxon>
        <taxon>Pseudomonadota</taxon>
        <taxon>Gammaproteobacteria</taxon>
        <taxon>Enterobacterales</taxon>
        <taxon>Enterobacteriaceae</taxon>
        <taxon>Enterobacter</taxon>
        <taxon>Enterobacter cloacae complex</taxon>
    </lineage>
</organism>
<accession>A0A376F333</accession>
<dbReference type="EMBL" id="UFYI01000005">
    <property type="protein sequence ID" value="STD17531.1"/>
    <property type="molecule type" value="Genomic_DNA"/>
</dbReference>